<dbReference type="Pfam" id="PF00172">
    <property type="entry name" value="Zn_clus"/>
    <property type="match status" value="1"/>
</dbReference>
<dbReference type="PANTHER" id="PTHR47338:SF10">
    <property type="entry name" value="TRANSCRIPTION FACTOR DOMAIN-CONTAINING PROTEIN-RELATED"/>
    <property type="match status" value="1"/>
</dbReference>
<reference evidence="8" key="1">
    <citation type="journal article" date="2020" name="Stud. Mycol.">
        <title>101 Dothideomycetes genomes: A test case for predicting lifestyles and emergence of pathogens.</title>
        <authorList>
            <person name="Haridas S."/>
            <person name="Albert R."/>
            <person name="Binder M."/>
            <person name="Bloem J."/>
            <person name="LaButti K."/>
            <person name="Salamov A."/>
            <person name="Andreopoulos B."/>
            <person name="Baker S."/>
            <person name="Barry K."/>
            <person name="Bills G."/>
            <person name="Bluhm B."/>
            <person name="Cannon C."/>
            <person name="Castanera R."/>
            <person name="Culley D."/>
            <person name="Daum C."/>
            <person name="Ezra D."/>
            <person name="Gonzalez J."/>
            <person name="Henrissat B."/>
            <person name="Kuo A."/>
            <person name="Liang C."/>
            <person name="Lipzen A."/>
            <person name="Lutzoni F."/>
            <person name="Magnuson J."/>
            <person name="Mondo S."/>
            <person name="Nolan M."/>
            <person name="Ohm R."/>
            <person name="Pangilinan J."/>
            <person name="Park H.-J."/>
            <person name="Ramirez L."/>
            <person name="Alfaro M."/>
            <person name="Sun H."/>
            <person name="Tritt A."/>
            <person name="Yoshinaga Y."/>
            <person name="Zwiers L.-H."/>
            <person name="Turgeon B."/>
            <person name="Goodwin S."/>
            <person name="Spatafora J."/>
            <person name="Crous P."/>
            <person name="Grigoriev I."/>
        </authorList>
    </citation>
    <scope>NUCLEOTIDE SEQUENCE [LARGE SCALE GENOMIC DNA]</scope>
    <source>
        <strain evidence="8">CBS 304.66</strain>
    </source>
</reference>
<dbReference type="Proteomes" id="UP000800093">
    <property type="component" value="Unassembled WGS sequence"/>
</dbReference>
<evidence type="ECO:0000313" key="7">
    <source>
        <dbReference type="EMBL" id="KAF2261844.1"/>
    </source>
</evidence>
<dbReference type="SMART" id="SM00906">
    <property type="entry name" value="Fungal_trans"/>
    <property type="match status" value="1"/>
</dbReference>
<gene>
    <name evidence="7" type="ORF">CC78DRAFT_521123</name>
</gene>
<evidence type="ECO:0000256" key="5">
    <source>
        <dbReference type="ARBA" id="ARBA00023242"/>
    </source>
</evidence>
<dbReference type="SUPFAM" id="SSF57701">
    <property type="entry name" value="Zn2/Cys6 DNA-binding domain"/>
    <property type="match status" value="1"/>
</dbReference>
<dbReference type="GO" id="GO:0005634">
    <property type="term" value="C:nucleus"/>
    <property type="evidence" value="ECO:0007669"/>
    <property type="project" value="UniProtKB-SubCell"/>
</dbReference>
<dbReference type="Pfam" id="PF04082">
    <property type="entry name" value="Fungal_trans"/>
    <property type="match status" value="1"/>
</dbReference>
<dbReference type="GO" id="GO:0003677">
    <property type="term" value="F:DNA binding"/>
    <property type="evidence" value="ECO:0007669"/>
    <property type="project" value="InterPro"/>
</dbReference>
<dbReference type="PRINTS" id="PR00755">
    <property type="entry name" value="AFLATOXINBRP"/>
</dbReference>
<dbReference type="EMBL" id="ML986649">
    <property type="protein sequence ID" value="KAF2261844.1"/>
    <property type="molecule type" value="Genomic_DNA"/>
</dbReference>
<dbReference type="PROSITE" id="PS50048">
    <property type="entry name" value="ZN2_CY6_FUNGAL_2"/>
    <property type="match status" value="1"/>
</dbReference>
<protein>
    <recommendedName>
        <fullName evidence="6">Zn(2)-C6 fungal-type domain-containing protein</fullName>
    </recommendedName>
</protein>
<dbReference type="InterPro" id="IPR036864">
    <property type="entry name" value="Zn2-C6_fun-type_DNA-bd_sf"/>
</dbReference>
<evidence type="ECO:0000256" key="2">
    <source>
        <dbReference type="ARBA" id="ARBA00022723"/>
    </source>
</evidence>
<dbReference type="AlphaFoldDB" id="A0A9P4K9B3"/>
<dbReference type="InterPro" id="IPR007219">
    <property type="entry name" value="XnlR_reg_dom"/>
</dbReference>
<dbReference type="OrthoDB" id="2943660at2759"/>
<keyword evidence="5" id="KW-0539">Nucleus</keyword>
<accession>A0A9P4K9B3</accession>
<keyword evidence="2" id="KW-0479">Metal-binding</keyword>
<name>A0A9P4K9B3_9PLEO</name>
<evidence type="ECO:0000259" key="6">
    <source>
        <dbReference type="PROSITE" id="PS50048"/>
    </source>
</evidence>
<evidence type="ECO:0000256" key="4">
    <source>
        <dbReference type="ARBA" id="ARBA00023163"/>
    </source>
</evidence>
<proteinExistence type="predicted"/>
<feature type="domain" description="Zn(2)-C6 fungal-type" evidence="6">
    <location>
        <begin position="16"/>
        <end position="46"/>
    </location>
</feature>
<keyword evidence="8" id="KW-1185">Reference proteome</keyword>
<dbReference type="GO" id="GO:0006351">
    <property type="term" value="P:DNA-templated transcription"/>
    <property type="evidence" value="ECO:0007669"/>
    <property type="project" value="InterPro"/>
</dbReference>
<organism evidence="7 8">
    <name type="scientific">Lojkania enalia</name>
    <dbReference type="NCBI Taxonomy" id="147567"/>
    <lineage>
        <taxon>Eukaryota</taxon>
        <taxon>Fungi</taxon>
        <taxon>Dikarya</taxon>
        <taxon>Ascomycota</taxon>
        <taxon>Pezizomycotina</taxon>
        <taxon>Dothideomycetes</taxon>
        <taxon>Pleosporomycetidae</taxon>
        <taxon>Pleosporales</taxon>
        <taxon>Pleosporales incertae sedis</taxon>
        <taxon>Lojkania</taxon>
    </lineage>
</organism>
<evidence type="ECO:0000313" key="8">
    <source>
        <dbReference type="Proteomes" id="UP000800093"/>
    </source>
</evidence>
<sequence>MQSLAQTASISKRKQACNSCRQRKKRCDAERPSCSLCRKWGIRCEYSVPKLRDSVYRPSIQTVEALQSTQSSFTPDLNLDGDLDFLRYPGMNFDFPGSAQSQNVTQLTQYPNPSSGSDPVPPLNGINFETDLNVPAGLPSDEVLLELVDLFFLHLYDTLPCFHKATVVENTKNQYLQIEAPVLLYAMCALAARFHPDSSIRDLQNDWYEQAKLLYELLPRDPHPALRAFQAALCLTVHSTAKGDFSVGWLILGKAWRQACALGLNHMDSDREISIELHPAPKTAFEKEEYRRTLWMLFVTDREGSWPTGWPHAIDDRQFKVDIPVAEEQFQKMNSETADTATKPISFTRNLNTLIAASPAAASPLNMFHYIAVAHVLLGRVTEQIHSIHDSPTDPEYTKECNSLDSSIIKFRMSLPRPIWSVFEASTEIQVHVLWLHLTLNTMSILLHYRLVDCTDEKEANEHFARAVVTAKNTVNIVKDASRVSTNLLVDFRIQSSLYIATTVLVIHWRLSGDDSIQEGIDLIGLIFDRVYEIWVFPGLKYKLALKHDLERSMESILSLRDRGFKGLLADCTKWKFVQEYVAEHGLAI</sequence>
<evidence type="ECO:0000256" key="3">
    <source>
        <dbReference type="ARBA" id="ARBA00023015"/>
    </source>
</evidence>
<dbReference type="SMART" id="SM00066">
    <property type="entry name" value="GAL4"/>
    <property type="match status" value="1"/>
</dbReference>
<dbReference type="CDD" id="cd12148">
    <property type="entry name" value="fungal_TF_MHR"/>
    <property type="match status" value="1"/>
</dbReference>
<dbReference type="InterPro" id="IPR001138">
    <property type="entry name" value="Zn2Cys6_DnaBD"/>
</dbReference>
<evidence type="ECO:0000256" key="1">
    <source>
        <dbReference type="ARBA" id="ARBA00004123"/>
    </source>
</evidence>
<dbReference type="Gene3D" id="4.10.240.10">
    <property type="entry name" value="Zn(2)-C6 fungal-type DNA-binding domain"/>
    <property type="match status" value="1"/>
</dbReference>
<keyword evidence="3" id="KW-0805">Transcription regulation</keyword>
<comment type="caution">
    <text evidence="7">The sequence shown here is derived from an EMBL/GenBank/DDBJ whole genome shotgun (WGS) entry which is preliminary data.</text>
</comment>
<dbReference type="GO" id="GO:0008270">
    <property type="term" value="F:zinc ion binding"/>
    <property type="evidence" value="ECO:0007669"/>
    <property type="project" value="InterPro"/>
</dbReference>
<dbReference type="GO" id="GO:0000981">
    <property type="term" value="F:DNA-binding transcription factor activity, RNA polymerase II-specific"/>
    <property type="evidence" value="ECO:0007669"/>
    <property type="project" value="InterPro"/>
</dbReference>
<dbReference type="PANTHER" id="PTHR47338">
    <property type="entry name" value="ZN(II)2CYS6 TRANSCRIPTION FACTOR (EUROFUNG)-RELATED"/>
    <property type="match status" value="1"/>
</dbReference>
<dbReference type="InterPro" id="IPR050815">
    <property type="entry name" value="TF_fung"/>
</dbReference>
<keyword evidence="4" id="KW-0804">Transcription</keyword>
<comment type="subcellular location">
    <subcellularLocation>
        <location evidence="1">Nucleus</location>
    </subcellularLocation>
</comment>
<dbReference type="CDD" id="cd00067">
    <property type="entry name" value="GAL4"/>
    <property type="match status" value="1"/>
</dbReference>
<dbReference type="PROSITE" id="PS00463">
    <property type="entry name" value="ZN2_CY6_FUNGAL_1"/>
    <property type="match status" value="1"/>
</dbReference>